<gene>
    <name evidence="1" type="ORF">UU93_C0013G0015</name>
</gene>
<dbReference type="Pfam" id="PF13620">
    <property type="entry name" value="CarboxypepD_reg"/>
    <property type="match status" value="1"/>
</dbReference>
<comment type="caution">
    <text evidence="1">The sequence shown here is derived from an EMBL/GenBank/DDBJ whole genome shotgun (WGS) entry which is preliminary data.</text>
</comment>
<dbReference type="Gene3D" id="2.60.40.1120">
    <property type="entry name" value="Carboxypeptidase-like, regulatory domain"/>
    <property type="match status" value="1"/>
</dbReference>
<dbReference type="SUPFAM" id="SSF49464">
    <property type="entry name" value="Carboxypeptidase regulatory domain-like"/>
    <property type="match status" value="1"/>
</dbReference>
<sequence>MEFAYDPDKLDPKIPETVLRLYKWHGEAKNPYWAPIKSSVDTTRHVVTAELTSFSVLAVHAPLMYYWPESDVTALNTYLASLIKKIPEYSCGINIVVGEELIEWVDGEIVEHYLRPDGEDVETRDCRRREGSVIPTISNWQSHEREMKWGPKQSRNTQYTIDVSIIWQTDDQKSAEVDGIVRDQKGKPLEGITVTAKKIAYWPTQEKAVTKEDGSYHLDLHSGEYKVTADPTVGGNGKHKNCIAGGYTEKLFAFGEFNKDPEGYVHGSWQKDITLQCSDYYIDETVTLPVDATTYGIRTQGTETQHITGRLVKPTPGGYGWEGMWEVDQTIETKTKQSGTMVIMGGKINMPPASHTARDHYNYQFTLLRGMRVGSTFAIVGSRAGEGYQLSTTLEGGGVKVVANGGEASWNIGGGSGYTSAGYVSVAQTHKIISVNGEEGLILELPAMLSSQLPKVPVKKIAK</sequence>
<dbReference type="AlphaFoldDB" id="A0A0G0Y4Z9"/>
<evidence type="ECO:0008006" key="3">
    <source>
        <dbReference type="Google" id="ProtNLM"/>
    </source>
</evidence>
<protein>
    <recommendedName>
        <fullName evidence="3">Carboxypeptidase regulatory-like domain-containing protein</fullName>
    </recommendedName>
</protein>
<dbReference type="Proteomes" id="UP000034160">
    <property type="component" value="Unassembled WGS sequence"/>
</dbReference>
<accession>A0A0G0Y4Z9</accession>
<reference evidence="1 2" key="1">
    <citation type="journal article" date="2015" name="Nature">
        <title>rRNA introns, odd ribosomes, and small enigmatic genomes across a large radiation of phyla.</title>
        <authorList>
            <person name="Brown C.T."/>
            <person name="Hug L.A."/>
            <person name="Thomas B.C."/>
            <person name="Sharon I."/>
            <person name="Castelle C.J."/>
            <person name="Singh A."/>
            <person name="Wilkins M.J."/>
            <person name="Williams K.H."/>
            <person name="Banfield J.F."/>
        </authorList>
    </citation>
    <scope>NUCLEOTIDE SEQUENCE [LARGE SCALE GENOMIC DNA]</scope>
</reference>
<name>A0A0G0Y4Z9_9BACT</name>
<evidence type="ECO:0000313" key="2">
    <source>
        <dbReference type="Proteomes" id="UP000034160"/>
    </source>
</evidence>
<dbReference type="EMBL" id="LCCN01000013">
    <property type="protein sequence ID" value="KKS31860.1"/>
    <property type="molecule type" value="Genomic_DNA"/>
</dbReference>
<organism evidence="1 2">
    <name type="scientific">Candidatus Amesbacteria bacterium GW2011_GWA2_42_12</name>
    <dbReference type="NCBI Taxonomy" id="1618356"/>
    <lineage>
        <taxon>Bacteria</taxon>
        <taxon>Candidatus Amesiibacteriota</taxon>
    </lineage>
</organism>
<dbReference type="InterPro" id="IPR008969">
    <property type="entry name" value="CarboxyPept-like_regulatory"/>
</dbReference>
<evidence type="ECO:0000313" key="1">
    <source>
        <dbReference type="EMBL" id="KKS31860.1"/>
    </source>
</evidence>
<proteinExistence type="predicted"/>